<dbReference type="EnsemblMetazoa" id="GPAI036783-RA">
    <property type="protein sequence ID" value="GPAI036783-PA"/>
    <property type="gene ID" value="GPAI036783"/>
</dbReference>
<feature type="transmembrane region" description="Helical" evidence="2">
    <location>
        <begin position="118"/>
        <end position="137"/>
    </location>
</feature>
<dbReference type="STRING" id="7398.A0A1B0A7L1"/>
<reference evidence="4" key="1">
    <citation type="submission" date="2014-03" db="EMBL/GenBank/DDBJ databases">
        <authorList>
            <person name="Aksoy S."/>
            <person name="Warren W."/>
            <person name="Wilson R.K."/>
        </authorList>
    </citation>
    <scope>NUCLEOTIDE SEQUENCE [LARGE SCALE GENOMIC DNA]</scope>
    <source>
        <strain evidence="4">IAEA</strain>
    </source>
</reference>
<organism evidence="3 4">
    <name type="scientific">Glossina pallidipes</name>
    <name type="common">Tsetse fly</name>
    <dbReference type="NCBI Taxonomy" id="7398"/>
    <lineage>
        <taxon>Eukaryota</taxon>
        <taxon>Metazoa</taxon>
        <taxon>Ecdysozoa</taxon>
        <taxon>Arthropoda</taxon>
        <taxon>Hexapoda</taxon>
        <taxon>Insecta</taxon>
        <taxon>Pterygota</taxon>
        <taxon>Neoptera</taxon>
        <taxon>Endopterygota</taxon>
        <taxon>Diptera</taxon>
        <taxon>Brachycera</taxon>
        <taxon>Muscomorpha</taxon>
        <taxon>Hippoboscoidea</taxon>
        <taxon>Glossinidae</taxon>
        <taxon>Glossina</taxon>
    </lineage>
</organism>
<accession>A0A1B0A7L1</accession>
<keyword evidence="2" id="KW-0812">Transmembrane</keyword>
<evidence type="ECO:0000313" key="4">
    <source>
        <dbReference type="Proteomes" id="UP000092445"/>
    </source>
</evidence>
<keyword evidence="4" id="KW-1185">Reference proteome</keyword>
<keyword evidence="2" id="KW-1133">Transmembrane helix</keyword>
<evidence type="ECO:0000313" key="3">
    <source>
        <dbReference type="EnsemblMetazoa" id="GPAI036783-PA"/>
    </source>
</evidence>
<keyword evidence="2" id="KW-0472">Membrane</keyword>
<feature type="compositionally biased region" description="Polar residues" evidence="1">
    <location>
        <begin position="22"/>
        <end position="61"/>
    </location>
</feature>
<proteinExistence type="predicted"/>
<protein>
    <submittedName>
        <fullName evidence="3">Uncharacterized protein</fullName>
    </submittedName>
</protein>
<dbReference type="Proteomes" id="UP000092445">
    <property type="component" value="Unassembled WGS sequence"/>
</dbReference>
<dbReference type="VEuPathDB" id="VectorBase:GPAI036783"/>
<name>A0A1B0A7L1_GLOPL</name>
<feature type="region of interest" description="Disordered" evidence="1">
    <location>
        <begin position="1"/>
        <end position="61"/>
    </location>
</feature>
<reference evidence="3" key="2">
    <citation type="submission" date="2020-05" db="UniProtKB">
        <authorList>
            <consortium name="EnsemblMetazoa"/>
        </authorList>
    </citation>
    <scope>IDENTIFICATION</scope>
    <source>
        <strain evidence="3">IAEA</strain>
    </source>
</reference>
<evidence type="ECO:0000256" key="1">
    <source>
        <dbReference type="SAM" id="MobiDB-lite"/>
    </source>
</evidence>
<dbReference type="AlphaFoldDB" id="A0A1B0A7L1"/>
<evidence type="ECO:0000256" key="2">
    <source>
        <dbReference type="SAM" id="Phobius"/>
    </source>
</evidence>
<sequence length="139" mass="15550">MAKIPKANTSHTPATASWPLRQPQQQQPVTEGYQYNQTSPARSPSGPTYTQLSAGNARQAPTYQATPINAATVGMWDWQASGHANHAAPVTIPMFTRMLYMQPMGITYLADNRRRHRIKIVGSFIAIYQNLVNYFMLLL</sequence>